<keyword evidence="5" id="KW-0460">Magnesium</keyword>
<dbReference type="PANTHER" id="PTHR33254:SF4">
    <property type="entry name" value="4-HYDROXY-4-METHYL-2-OXOGLUTARATE ALDOLASE 3-RELATED"/>
    <property type="match status" value="1"/>
</dbReference>
<keyword evidence="7" id="KW-1185">Reference proteome</keyword>
<comment type="caution">
    <text evidence="6">The sequence shown here is derived from an EMBL/GenBank/DDBJ whole genome shotgun (WGS) entry which is preliminary data.</text>
</comment>
<dbReference type="SUPFAM" id="SSF89562">
    <property type="entry name" value="RraA-like"/>
    <property type="match status" value="1"/>
</dbReference>
<dbReference type="InterPro" id="IPR005493">
    <property type="entry name" value="RraA/RraA-like"/>
</dbReference>
<organism evidence="6 7">
    <name type="scientific">Bradyrhizobium retamae</name>
    <dbReference type="NCBI Taxonomy" id="1300035"/>
    <lineage>
        <taxon>Bacteria</taxon>
        <taxon>Pseudomonadati</taxon>
        <taxon>Pseudomonadota</taxon>
        <taxon>Alphaproteobacteria</taxon>
        <taxon>Hyphomicrobiales</taxon>
        <taxon>Nitrobacteraceae</taxon>
        <taxon>Bradyrhizobium</taxon>
    </lineage>
</organism>
<feature type="binding site" evidence="5">
    <location>
        <position position="120"/>
    </location>
    <ligand>
        <name>Mg(2+)</name>
        <dbReference type="ChEBI" id="CHEBI:18420"/>
    </ligand>
</feature>
<name>A0A0R3NC65_9BRAD</name>
<evidence type="ECO:0000256" key="4">
    <source>
        <dbReference type="ARBA" id="ARBA00030169"/>
    </source>
</evidence>
<evidence type="ECO:0000256" key="1">
    <source>
        <dbReference type="ARBA" id="ARBA00001968"/>
    </source>
</evidence>
<dbReference type="CDD" id="cd16841">
    <property type="entry name" value="RraA_family"/>
    <property type="match status" value="1"/>
</dbReference>
<dbReference type="AlphaFoldDB" id="A0A0R3NC65"/>
<evidence type="ECO:0000256" key="2">
    <source>
        <dbReference type="ARBA" id="ARBA00016549"/>
    </source>
</evidence>
<dbReference type="Gene3D" id="3.50.30.40">
    <property type="entry name" value="Ribonuclease E inhibitor RraA/RraA-like"/>
    <property type="match status" value="1"/>
</dbReference>
<dbReference type="EMBL" id="LLYA01000003">
    <property type="protein sequence ID" value="KRR29911.1"/>
    <property type="molecule type" value="Genomic_DNA"/>
</dbReference>
<evidence type="ECO:0000256" key="5">
    <source>
        <dbReference type="PIRSR" id="PIRSR605493-1"/>
    </source>
</evidence>
<evidence type="ECO:0000313" key="7">
    <source>
        <dbReference type="Proteomes" id="UP000052023"/>
    </source>
</evidence>
<dbReference type="PANTHER" id="PTHR33254">
    <property type="entry name" value="4-HYDROXY-4-METHYL-2-OXOGLUTARATE ALDOLASE 3-RELATED"/>
    <property type="match status" value="1"/>
</dbReference>
<gene>
    <name evidence="6" type="ORF">CQ13_37800</name>
</gene>
<dbReference type="InterPro" id="IPR036704">
    <property type="entry name" value="RraA/RraA-like_sf"/>
</dbReference>
<proteinExistence type="predicted"/>
<reference evidence="6 7" key="1">
    <citation type="submission" date="2014-03" db="EMBL/GenBank/DDBJ databases">
        <title>Bradyrhizobium valentinum sp. nov., isolated from effective nodules of Lupinus mariae-josephae, a lupine endemic of basic-lime soils in Eastern Spain.</title>
        <authorList>
            <person name="Duran D."/>
            <person name="Rey L."/>
            <person name="Navarro A."/>
            <person name="Busquets A."/>
            <person name="Imperial J."/>
            <person name="Ruiz-Argueso T."/>
        </authorList>
    </citation>
    <scope>NUCLEOTIDE SEQUENCE [LARGE SCALE GENOMIC DNA]</scope>
    <source>
        <strain evidence="6 7">Ro19</strain>
    </source>
</reference>
<dbReference type="OrthoDB" id="9805307at2"/>
<evidence type="ECO:0000313" key="6">
    <source>
        <dbReference type="EMBL" id="KRR29911.1"/>
    </source>
</evidence>
<dbReference type="RefSeq" id="WP_057841621.1">
    <property type="nucleotide sequence ID" value="NZ_LLYA01000003.1"/>
</dbReference>
<accession>A0A0R3NC65</accession>
<comment type="cofactor">
    <cofactor evidence="5">
        <name>Mg(2+)</name>
        <dbReference type="ChEBI" id="CHEBI:18420"/>
    </cofactor>
</comment>
<dbReference type="Pfam" id="PF03737">
    <property type="entry name" value="RraA-like"/>
    <property type="match status" value="1"/>
</dbReference>
<feature type="binding site" evidence="5">
    <location>
        <position position="119"/>
    </location>
    <ligand>
        <name>substrate</name>
    </ligand>
</feature>
<evidence type="ECO:0000256" key="3">
    <source>
        <dbReference type="ARBA" id="ARBA00029596"/>
    </source>
</evidence>
<protein>
    <recommendedName>
        <fullName evidence="2">Putative 4-hydroxy-4-methyl-2-oxoglutarate aldolase</fullName>
    </recommendedName>
    <alternativeName>
        <fullName evidence="3">Regulator of ribonuclease activity homolog</fullName>
    </alternativeName>
    <alternativeName>
        <fullName evidence="4">RraA-like protein</fullName>
    </alternativeName>
</protein>
<comment type="cofactor">
    <cofactor evidence="1">
        <name>a divalent metal cation</name>
        <dbReference type="ChEBI" id="CHEBI:60240"/>
    </cofactor>
</comment>
<feature type="binding site" evidence="5">
    <location>
        <begin position="97"/>
        <end position="100"/>
    </location>
    <ligand>
        <name>substrate</name>
    </ligand>
</feature>
<dbReference type="GO" id="GO:0046872">
    <property type="term" value="F:metal ion binding"/>
    <property type="evidence" value="ECO:0007669"/>
    <property type="project" value="UniProtKB-KW"/>
</dbReference>
<sequence length="219" mass="22827">MKEIKQPDSILERARSLATATLGDALDAFGIPGVMSGIARRTGSGRVAGFAQTMLQQVAPFGSFSFEDFAVGSAFDATSQDTVLVVDMGSADVSTFGGLAALTLTLHNAAGAVVDGGCRDTVEIARLGLTVASRTVTPRTGKGRLRIVSRGEAITCGGVCVRPNDLVVMDDTGIVVVPQDRILAVLDAAEDLDRRDTDFAQRLRTDGSFARAAASLKHA</sequence>
<dbReference type="Proteomes" id="UP000052023">
    <property type="component" value="Unassembled WGS sequence"/>
</dbReference>
<keyword evidence="5" id="KW-0479">Metal-binding</keyword>